<organism evidence="5 6">
    <name type="scientific">Dyella japonica DSM 16301</name>
    <dbReference type="NCBI Taxonomy" id="1440762"/>
    <lineage>
        <taxon>Bacteria</taxon>
        <taxon>Pseudomonadati</taxon>
        <taxon>Pseudomonadota</taxon>
        <taxon>Gammaproteobacteria</taxon>
        <taxon>Lysobacterales</taxon>
        <taxon>Rhodanobacteraceae</taxon>
        <taxon>Dyella</taxon>
    </lineage>
</organism>
<feature type="domain" description="DUF1254" evidence="4">
    <location>
        <begin position="105"/>
        <end position="233"/>
    </location>
</feature>
<evidence type="ECO:0008006" key="7">
    <source>
        <dbReference type="Google" id="ProtNLM"/>
    </source>
</evidence>
<feature type="chain" id="PRO_5002577676" description="DUF1254 domain-containing protein" evidence="2">
    <location>
        <begin position="25"/>
        <end position="499"/>
    </location>
</feature>
<dbReference type="Pfam" id="PF06863">
    <property type="entry name" value="DUF1254"/>
    <property type="match status" value="1"/>
</dbReference>
<evidence type="ECO:0000313" key="5">
    <source>
        <dbReference type="EMBL" id="KLD63456.1"/>
    </source>
</evidence>
<keyword evidence="2" id="KW-0732">Signal</keyword>
<dbReference type="OrthoDB" id="9777345at2"/>
<evidence type="ECO:0000313" key="6">
    <source>
        <dbReference type="Proteomes" id="UP000035481"/>
    </source>
</evidence>
<name>A0A0G9H1R9_9GAMM</name>
<comment type="caution">
    <text evidence="5">The sequence shown here is derived from an EMBL/GenBank/DDBJ whole genome shotgun (WGS) entry which is preliminary data.</text>
</comment>
<evidence type="ECO:0000256" key="2">
    <source>
        <dbReference type="SAM" id="SignalP"/>
    </source>
</evidence>
<feature type="region of interest" description="Disordered" evidence="1">
    <location>
        <begin position="28"/>
        <end position="48"/>
    </location>
</feature>
<dbReference type="Proteomes" id="UP000035481">
    <property type="component" value="Unassembled WGS sequence"/>
</dbReference>
<dbReference type="InterPro" id="IPR037049">
    <property type="entry name" value="DUF1214_C_sf"/>
</dbReference>
<reference evidence="5 6" key="1">
    <citation type="journal article" date="2015" name="Antonie Van Leeuwenhoek">
        <title>A phylogenomic and molecular marker based taxonomic framework for the order Xanthomonadales: proposal to transfer the families Algiphilaceae and Solimonadaceae to the order Nevskiales ord. nov. and to create a new family within the order Xanthomonadales, the family Rhodanobacteraceae fam. nov., containing the genus Rhodanobacter and its closest relatives.</title>
        <authorList>
            <person name="Naushad S."/>
            <person name="Adeolu M."/>
            <person name="Wong S."/>
            <person name="Sohail M."/>
            <person name="Schellhorn H.E."/>
            <person name="Gupta R.S."/>
        </authorList>
    </citation>
    <scope>NUCLEOTIDE SEQUENCE [LARGE SCALE GENOMIC DNA]</scope>
    <source>
        <strain evidence="5 6">DSM 16301</strain>
    </source>
</reference>
<dbReference type="PATRIC" id="fig|1440762.4.peg.1873"/>
<dbReference type="STRING" id="1440762.Y882_11865"/>
<proteinExistence type="predicted"/>
<dbReference type="Gene3D" id="2.60.40.1610">
    <property type="entry name" value="Domain of unknown function DUF1254"/>
    <property type="match status" value="1"/>
</dbReference>
<dbReference type="RefSeq" id="WP_046972073.1">
    <property type="nucleotide sequence ID" value="NZ_JPLA01000028.1"/>
</dbReference>
<dbReference type="PANTHER" id="PTHR36509:SF2">
    <property type="entry name" value="BLL3101 PROTEIN"/>
    <property type="match status" value="1"/>
</dbReference>
<dbReference type="AlphaFoldDB" id="A0A0G9H1R9"/>
<evidence type="ECO:0000259" key="3">
    <source>
        <dbReference type="Pfam" id="PF06742"/>
    </source>
</evidence>
<sequence length="499" mass="54643">MSRVLRLFSVTLALQFGVAGVARACPSTDAQAGSPQVPPAAHASELKGTPSGTMMTKEYVQAIGRMAYIWGWPLVNNYNRSLALAKLPGPGRNGGILPVSPPGAISMLTDYIKPDQKFITCPNQDTVYGSGYQHLDTLPVVVQVPDFGDRFYVYQIADARTDSFCSIGKQYGSKPGFYLLAGPNWKGQVPKGITGVCRSTTDLAVVLPRAFMDDTPEDKAAIQKTLSQIMVYPLDKFDGKMKTIDWHKTPDYPAPPSSGAGEIQWVVPEKFFDELPVVMKQIPPQPGEESLYASIQSVLDAAAKDPQLKQALVQAAVASEKEIIAPLFEFRNNGRPVGNGWTSPPNGANWGVDYLSRTATAKSNMYDNAPQETRYIYTDFDSKGVRLNGAGNNAYTITFPKGQTPPVKGFWSLTMYNKHHLFEPNALNRYSLGTKSRDLKTNADGSLTFYVQHASPGKDKESNWLPAPADDFSLYIRAYWPDIAITDGTWKPPSVVKAP</sequence>
<dbReference type="InterPro" id="IPR010679">
    <property type="entry name" value="DUF1254"/>
</dbReference>
<protein>
    <recommendedName>
        <fullName evidence="7">DUF1254 domain-containing protein</fullName>
    </recommendedName>
</protein>
<evidence type="ECO:0000259" key="4">
    <source>
        <dbReference type="Pfam" id="PF06863"/>
    </source>
</evidence>
<feature type="signal peptide" evidence="2">
    <location>
        <begin position="1"/>
        <end position="24"/>
    </location>
</feature>
<dbReference type="InterPro" id="IPR010621">
    <property type="entry name" value="DUF1214"/>
</dbReference>
<dbReference type="PANTHER" id="PTHR36509">
    <property type="entry name" value="BLL3101 PROTEIN"/>
    <property type="match status" value="1"/>
</dbReference>
<dbReference type="EMBL" id="JPLA01000028">
    <property type="protein sequence ID" value="KLD63456.1"/>
    <property type="molecule type" value="Genomic_DNA"/>
</dbReference>
<evidence type="ECO:0000256" key="1">
    <source>
        <dbReference type="SAM" id="MobiDB-lite"/>
    </source>
</evidence>
<dbReference type="Pfam" id="PF06742">
    <property type="entry name" value="DUF1214"/>
    <property type="match status" value="1"/>
</dbReference>
<accession>A0A0G9H1R9</accession>
<dbReference type="InterPro" id="IPR037050">
    <property type="entry name" value="DUF1254_sf"/>
</dbReference>
<gene>
    <name evidence="5" type="ORF">Y882_11865</name>
</gene>
<dbReference type="SUPFAM" id="SSF160935">
    <property type="entry name" value="VPA0735-like"/>
    <property type="match status" value="1"/>
</dbReference>
<dbReference type="Gene3D" id="2.60.120.600">
    <property type="entry name" value="Domain of unknown function DUF1214, C-terminal domain"/>
    <property type="match status" value="1"/>
</dbReference>
<feature type="domain" description="DUF1214" evidence="3">
    <location>
        <begin position="373"/>
        <end position="482"/>
    </location>
</feature>